<dbReference type="EMBL" id="OU892279">
    <property type="protein sequence ID" value="CAG9766128.1"/>
    <property type="molecule type" value="Genomic_DNA"/>
</dbReference>
<evidence type="ECO:0000313" key="2">
    <source>
        <dbReference type="Proteomes" id="UP001152799"/>
    </source>
</evidence>
<dbReference type="OrthoDB" id="410381at2759"/>
<organism evidence="1 2">
    <name type="scientific">Ceutorhynchus assimilis</name>
    <name type="common">cabbage seed weevil</name>
    <dbReference type="NCBI Taxonomy" id="467358"/>
    <lineage>
        <taxon>Eukaryota</taxon>
        <taxon>Metazoa</taxon>
        <taxon>Ecdysozoa</taxon>
        <taxon>Arthropoda</taxon>
        <taxon>Hexapoda</taxon>
        <taxon>Insecta</taxon>
        <taxon>Pterygota</taxon>
        <taxon>Neoptera</taxon>
        <taxon>Endopterygota</taxon>
        <taxon>Coleoptera</taxon>
        <taxon>Polyphaga</taxon>
        <taxon>Cucujiformia</taxon>
        <taxon>Curculionidae</taxon>
        <taxon>Ceutorhynchinae</taxon>
        <taxon>Ceutorhynchus</taxon>
    </lineage>
</organism>
<sequence length="84" mass="9652">MAQNYKRKNTETGTKLKIATWNVGTLQDNPKNVCPEWETAIVARELKRCNIDIAGLSETRFADEGVDFAIRNSSVKELPSWRYY</sequence>
<dbReference type="SUPFAM" id="SSF56219">
    <property type="entry name" value="DNase I-like"/>
    <property type="match status" value="1"/>
</dbReference>
<evidence type="ECO:0000313" key="1">
    <source>
        <dbReference type="EMBL" id="CAG9766128.1"/>
    </source>
</evidence>
<accession>A0A9N9MPR6</accession>
<dbReference type="Gene3D" id="3.60.10.10">
    <property type="entry name" value="Endonuclease/exonuclease/phosphatase"/>
    <property type="match status" value="1"/>
</dbReference>
<dbReference type="AlphaFoldDB" id="A0A9N9MPR6"/>
<gene>
    <name evidence="1" type="ORF">CEUTPL_LOCUS6718</name>
</gene>
<protein>
    <submittedName>
        <fullName evidence="1">Uncharacterized protein</fullName>
    </submittedName>
</protein>
<dbReference type="Proteomes" id="UP001152799">
    <property type="component" value="Chromosome 3"/>
</dbReference>
<reference evidence="1" key="1">
    <citation type="submission" date="2022-01" db="EMBL/GenBank/DDBJ databases">
        <authorList>
            <person name="King R."/>
        </authorList>
    </citation>
    <scope>NUCLEOTIDE SEQUENCE</scope>
</reference>
<dbReference type="InterPro" id="IPR036691">
    <property type="entry name" value="Endo/exonu/phosph_ase_sf"/>
</dbReference>
<keyword evidence="2" id="KW-1185">Reference proteome</keyword>
<name>A0A9N9MPR6_9CUCU</name>
<proteinExistence type="predicted"/>